<dbReference type="AlphaFoldDB" id="A0A3N7JW27"/>
<evidence type="ECO:0000313" key="2">
    <source>
        <dbReference type="Proteomes" id="UP000267464"/>
    </source>
</evidence>
<dbReference type="PANTHER" id="PTHR37816">
    <property type="entry name" value="YALI0E33011P"/>
    <property type="match status" value="1"/>
</dbReference>
<organism evidence="1 2">
    <name type="scientific">Piscinibacter terrae</name>
    <dbReference type="NCBI Taxonomy" id="2496871"/>
    <lineage>
        <taxon>Bacteria</taxon>
        <taxon>Pseudomonadati</taxon>
        <taxon>Pseudomonadota</taxon>
        <taxon>Betaproteobacteria</taxon>
        <taxon>Burkholderiales</taxon>
        <taxon>Sphaerotilaceae</taxon>
        <taxon>Piscinibacter</taxon>
    </lineage>
</organism>
<dbReference type="InterPro" id="IPR052922">
    <property type="entry name" value="Cytidylate_Kinase-2"/>
</dbReference>
<keyword evidence="2" id="KW-1185">Reference proteome</keyword>
<dbReference type="OrthoDB" id="5296079at2"/>
<dbReference type="RefSeq" id="WP_124539956.1">
    <property type="nucleotide sequence ID" value="NZ_QUSW01000002.1"/>
</dbReference>
<dbReference type="NCBIfam" id="NF004861">
    <property type="entry name" value="PRK06217.1"/>
    <property type="match status" value="1"/>
</dbReference>
<reference evidence="1 2" key="1">
    <citation type="submission" date="2018-08" db="EMBL/GenBank/DDBJ databases">
        <authorList>
            <person name="Khan S.A."/>
            <person name="Jeon C.O."/>
            <person name="Chun B.H."/>
            <person name="Jeong S.E."/>
        </authorList>
    </citation>
    <scope>NUCLEOTIDE SEQUENCE [LARGE SCALE GENOMIC DNA]</scope>
    <source>
        <strain evidence="1 2">S-16</strain>
    </source>
</reference>
<reference evidence="1 2" key="2">
    <citation type="submission" date="2018-12" db="EMBL/GenBank/DDBJ databases">
        <title>Rhizobacter gummiphilus sp. nov., a rubber-degrading bacterium isolated from the soil of a botanical garden in Japan.</title>
        <authorList>
            <person name="Shunsuke S.S."/>
        </authorList>
    </citation>
    <scope>NUCLEOTIDE SEQUENCE [LARGE SCALE GENOMIC DNA]</scope>
    <source>
        <strain evidence="1 2">S-16</strain>
    </source>
</reference>
<proteinExistence type="predicted"/>
<dbReference type="EMBL" id="QUSW01000002">
    <property type="protein sequence ID" value="RQP25049.1"/>
    <property type="molecule type" value="Genomic_DNA"/>
</dbReference>
<dbReference type="Proteomes" id="UP000267464">
    <property type="component" value="Unassembled WGS sequence"/>
</dbReference>
<evidence type="ECO:0000313" key="1">
    <source>
        <dbReference type="EMBL" id="RQP25049.1"/>
    </source>
</evidence>
<name>A0A3N7JW27_9BURK</name>
<dbReference type="SUPFAM" id="SSF52540">
    <property type="entry name" value="P-loop containing nucleoside triphosphate hydrolases"/>
    <property type="match status" value="1"/>
</dbReference>
<dbReference type="Gene3D" id="3.40.50.300">
    <property type="entry name" value="P-loop containing nucleotide triphosphate hydrolases"/>
    <property type="match status" value="1"/>
</dbReference>
<gene>
    <name evidence="1" type="ORF">DZC73_09345</name>
</gene>
<evidence type="ECO:0008006" key="3">
    <source>
        <dbReference type="Google" id="ProtNLM"/>
    </source>
</evidence>
<sequence>MRILITGAAGSGTTTLARSLASALNVRSVEADDFFWLPTEVPYTVRRPIEERLRLMEEALRAPGAVVAGSIMGWGQSLEDTFDLIVFLHVDTATRVQRLIDRETARFGRADPAFIEWAAQYDDGPPEGRSLARHNAWLSERTCPVLRLTGTIPIETQVRQILQCLS</sequence>
<dbReference type="PANTHER" id="PTHR37816:SF2">
    <property type="entry name" value="DNA TOPOLOGY MODULATION PROTEIN FLAR-RELATED PROTEIN"/>
    <property type="match status" value="1"/>
</dbReference>
<accession>A0A3N7JW27</accession>
<comment type="caution">
    <text evidence="1">The sequence shown here is derived from an EMBL/GenBank/DDBJ whole genome shotgun (WGS) entry which is preliminary data.</text>
</comment>
<dbReference type="InterPro" id="IPR027417">
    <property type="entry name" value="P-loop_NTPase"/>
</dbReference>
<protein>
    <recommendedName>
        <fullName evidence="3">Adenylate kinase</fullName>
    </recommendedName>
</protein>
<dbReference type="Pfam" id="PF13238">
    <property type="entry name" value="AAA_18"/>
    <property type="match status" value="1"/>
</dbReference>